<dbReference type="Proteomes" id="UP000249293">
    <property type="component" value="Chromosome 1"/>
</dbReference>
<dbReference type="CDD" id="cd09839">
    <property type="entry name" value="M1_like_TAF2"/>
    <property type="match status" value="1"/>
</dbReference>
<feature type="compositionally biased region" description="Basic and acidic residues" evidence="9">
    <location>
        <begin position="315"/>
        <end position="329"/>
    </location>
</feature>
<feature type="region of interest" description="Disordered" evidence="9">
    <location>
        <begin position="1570"/>
        <end position="1628"/>
    </location>
</feature>
<dbReference type="GO" id="GO:0003682">
    <property type="term" value="F:chromatin binding"/>
    <property type="evidence" value="ECO:0007669"/>
    <property type="project" value="TreeGrafter"/>
</dbReference>
<dbReference type="VEuPathDB" id="FungiDB:C5L36_0A03100"/>
<evidence type="ECO:0000256" key="5">
    <source>
        <dbReference type="ARBA" id="ARBA00023163"/>
    </source>
</evidence>
<feature type="compositionally biased region" description="Polar residues" evidence="9">
    <location>
        <begin position="1584"/>
        <end position="1601"/>
    </location>
</feature>
<reference evidence="12 13" key="1">
    <citation type="submission" date="2018-06" db="EMBL/GenBank/DDBJ databases">
        <title>Population genomics shows no distinction between pathogenic Candida krusei and environmental Pichia kudriavzevii: One species, four names.</title>
        <authorList>
            <person name="Douglass A.P."/>
            <person name="Offei B."/>
            <person name="Braun-Galleani S."/>
            <person name="Coughlan A.Y."/>
            <person name="Martos A."/>
            <person name="Ortiz-Merino R.A."/>
            <person name="Byrne K.P."/>
            <person name="Wolfe K.H."/>
        </authorList>
    </citation>
    <scope>NUCLEOTIDE SEQUENCE [LARGE SCALE GENOMIC DNA]</scope>
    <source>
        <strain evidence="12 13">CBS573</strain>
    </source>
</reference>
<gene>
    <name evidence="12" type="ORF">C5L36_0A03100</name>
</gene>
<evidence type="ECO:0000256" key="4">
    <source>
        <dbReference type="ARBA" id="ARBA00023015"/>
    </source>
</evidence>
<feature type="region of interest" description="Disordered" evidence="9">
    <location>
        <begin position="314"/>
        <end position="344"/>
    </location>
</feature>
<proteinExistence type="inferred from homology"/>
<dbReference type="KEGG" id="pkz:C5L36_0A03100"/>
<dbReference type="SUPFAM" id="SSF55486">
    <property type="entry name" value="Metalloproteases ('zincins'), catalytic domain"/>
    <property type="match status" value="1"/>
</dbReference>
<accession>A0A2U9QXK9</accession>
<dbReference type="GO" id="GO:0000976">
    <property type="term" value="F:transcription cis-regulatory region binding"/>
    <property type="evidence" value="ECO:0007669"/>
    <property type="project" value="TreeGrafter"/>
</dbReference>
<dbReference type="GeneID" id="40381418"/>
<evidence type="ECO:0000256" key="8">
    <source>
        <dbReference type="ARBA" id="ARBA00076306"/>
    </source>
</evidence>
<sequence length="1628" mass="186045">MESMSLRATPRTPMTPRTPRSSKKHSKYEIDNIPSQRFKIGYQKVTLDIDLESNSIIGETEITVLPLDSHLKQVKLDCRGIQIKSIIVNQRRAHFSYDDFLQNIEYMNDEENMVLKDYKYDPYFDSHSKSIGIEQHEMLRAKFFPLFSDQNEPDDPGSSFSKCTSELTIRIPESIKLRLQNANKITISPAGSIRPNETPTTASSFLNSDKAYTPLNIKINYIVKNSKNGVQFYGGKHTTIPRDKWYCFTLNNDIGCSTSSWVPCIDNFYEKPAWDVNIVVPKTVGNIGTSMLIGTKEATKALQKMAAQNMMLADSENKITGSKDQKSETGDDGDEDEDESSDKMEDIPITVVVPELVSSREGPHPMDVAKKLVNFQFYNPVCAHHLGFAVGCFEKTPMVDVKPGTNDFNVHQQMIKQDYADSPIEVSLDASNSNKVPCLLYYHPGRKEEVLNSTIFLYKVFDYYSKEFSSFPFTSFSLLFIDHLPAETCSFAGMTIASSHLLYGPKHIEPIFDTTEKLCVALAEQYSGVHVLPKTLNDIWCTIGIARYMSYQFMKKLFGTNHYKFLFEKRCELLCDIDIGKRPLANQLFRFPINVDQDLNFINLKAPLVLSILDRRITKTDKLFGLSRVIPKIFLQAMSNDLVNGNNLSTSHFQRVCEKVAHHKLEAFFQNWVYGNGTPIFRITQKFNKKRVFIEMTIRQMQASSLNNDEDNMANKDLVRKDQTLNFVDQANTFLIDHQNLKVQPAFFGPVNIRIHEVDGSPYEHIFSINDSLVKFDIQYNTKYRRKKKEKKEEEELDERDDKEKEIRRKDKNDEPVINTLGDVLTTAEETRNWDLKEDDNDAGIQTGITEEDKGDAFEWLRFDADKEWICKYTINLADEKFEAQLKQDRDVEAQYEAIRHFATVNRPGLFHARVLLRTLIDARYYYGIRVEAAKALAKISSEENDHIGMRFLLKAYKHLYCYDNKIVKGYSELDAHEYLPRPTDFSDFSNLYVSQAILESLSKVKNKSGDAPIELKKIMLNIFKYIDGSTNQFDDTLFHCSLVESLGNLIIASNKEIPSLDLDLQFDIASTPGDICDQFNSSAIQELNRYQKMDEWSPSYNNLITLTVIKQKIRLVTAGLARMSFMDVIKYTTSKYNDDIRLFAFKSLLLLGGFKNRNILHYFFSTMKLDNSPGFRYNLNKTLVECVGIAAYTSLPSLLADEEFLVTPEVNSLKSNRFIQIEHSISRLSSHSRADEIARKSIQSSIEMIRNDLGVGKGLRKELWDTAYSCLVPINTRRNVLDIMMVLYEAKDSFMISTNLPSDKHIVCKVKNKSTDSLDPSSLSYVIALKREPRFKIQLPILKLVGKGDPKKEVEMDDVVSNTENEGLLMSAPILTLSPKKPRKKRAGSVTYENNGNQFNVRIRFHKKNQRNYKRLENPRIISHDPSLPLRYVRFNLRTNTVCVSTNEEFDSLLKQETFNVNIRINSEKWRSYLKKIDSERSIGITEIKTKGGADSELTNLVSFGAHSSEDSKSCSDTQGKLATAKRDSNEVDRSEHTHWEQVNLKNQDGASTTEENFGTPVKLKLSLKPNSEGRAFDHSHEQATSNFASTSSENTTVVSGSRKKSQNSNTVSPKKKQIPKIKLKLK</sequence>
<feature type="region of interest" description="Disordered" evidence="9">
    <location>
        <begin position="787"/>
        <end position="813"/>
    </location>
</feature>
<comment type="similarity">
    <text evidence="2">Belongs to the TAF2 family.</text>
</comment>
<evidence type="ECO:0000256" key="1">
    <source>
        <dbReference type="ARBA" id="ARBA00004123"/>
    </source>
</evidence>
<dbReference type="InterPro" id="IPR037813">
    <property type="entry name" value="TAF2"/>
</dbReference>
<dbReference type="GO" id="GO:0006367">
    <property type="term" value="P:transcription initiation at RNA polymerase II promoter"/>
    <property type="evidence" value="ECO:0007669"/>
    <property type="project" value="TreeGrafter"/>
</dbReference>
<dbReference type="Gene3D" id="2.60.40.1730">
    <property type="entry name" value="tricorn interacting facor f3 domain"/>
    <property type="match status" value="1"/>
</dbReference>
<dbReference type="InterPro" id="IPR057991">
    <property type="entry name" value="TPR_TAF2_C"/>
</dbReference>
<evidence type="ECO:0000313" key="12">
    <source>
        <dbReference type="EMBL" id="AWU73708.1"/>
    </source>
</evidence>
<evidence type="ECO:0000256" key="9">
    <source>
        <dbReference type="SAM" id="MobiDB-lite"/>
    </source>
</evidence>
<organism evidence="12 13">
    <name type="scientific">Pichia kudriavzevii</name>
    <name type="common">Yeast</name>
    <name type="synonym">Issatchenkia orientalis</name>
    <dbReference type="NCBI Taxonomy" id="4909"/>
    <lineage>
        <taxon>Eukaryota</taxon>
        <taxon>Fungi</taxon>
        <taxon>Dikarya</taxon>
        <taxon>Ascomycota</taxon>
        <taxon>Saccharomycotina</taxon>
        <taxon>Pichiomycetes</taxon>
        <taxon>Pichiales</taxon>
        <taxon>Pichiaceae</taxon>
        <taxon>Pichia</taxon>
    </lineage>
</organism>
<keyword evidence="13" id="KW-1185">Reference proteome</keyword>
<dbReference type="OrthoDB" id="308861at2759"/>
<evidence type="ECO:0000256" key="7">
    <source>
        <dbReference type="ARBA" id="ARBA00025346"/>
    </source>
</evidence>
<keyword evidence="5" id="KW-0804">Transcription</keyword>
<feature type="compositionally biased region" description="Acidic residues" evidence="9">
    <location>
        <begin position="330"/>
        <end position="340"/>
    </location>
</feature>
<evidence type="ECO:0000256" key="2">
    <source>
        <dbReference type="ARBA" id="ARBA00010937"/>
    </source>
</evidence>
<feature type="compositionally biased region" description="Basic and acidic residues" evidence="9">
    <location>
        <begin position="800"/>
        <end position="813"/>
    </location>
</feature>
<dbReference type="EMBL" id="CP028773">
    <property type="protein sequence ID" value="AWU73708.1"/>
    <property type="molecule type" value="Genomic_DNA"/>
</dbReference>
<protein>
    <recommendedName>
        <fullName evidence="3">Transcription initiation factor TFIID subunit 2</fullName>
    </recommendedName>
    <alternativeName>
        <fullName evidence="8">TBP-associated factor 2</fullName>
    </alternativeName>
</protein>
<dbReference type="GO" id="GO:0005669">
    <property type="term" value="C:transcription factor TFIID complex"/>
    <property type="evidence" value="ECO:0007669"/>
    <property type="project" value="InterPro"/>
</dbReference>
<keyword evidence="4" id="KW-0805">Transcription regulation</keyword>
<dbReference type="Pfam" id="PF25316">
    <property type="entry name" value="TAF2_3rd"/>
    <property type="match status" value="1"/>
</dbReference>
<dbReference type="STRING" id="4909.A0A2U9QXK9"/>
<keyword evidence="6" id="KW-0539">Nucleus</keyword>
<dbReference type="FunFam" id="1.10.390.10:FF:000011">
    <property type="entry name" value="Transcription initiation factor TFIID subunit"/>
    <property type="match status" value="1"/>
</dbReference>
<feature type="domain" description="Transcription initiation factor TFIID subunit 2 Ig-like" evidence="10">
    <location>
        <begin position="676"/>
        <end position="876"/>
    </location>
</feature>
<comment type="function">
    <text evidence="7">Functions as a component of the DNA-binding general transcription factor complex TFIID. Binding of TFIID to a promoter (with or without TATA element) is the initial step in pre-initiation complex (PIC) formation. TFIID plays a key role in the regulation of gene expression by RNA polymerase II through different activities such as transcription activator interaction, core promoter recognition and selectivity, TFIIA and TFIIB interaction, chromatin modification (histone acetylation by TAF1), facilitation of DNA opening and initiation of transcription.</text>
</comment>
<evidence type="ECO:0000259" key="10">
    <source>
        <dbReference type="Pfam" id="PF25316"/>
    </source>
</evidence>
<evidence type="ECO:0000256" key="6">
    <source>
        <dbReference type="ARBA" id="ARBA00023242"/>
    </source>
</evidence>
<dbReference type="InterPro" id="IPR042097">
    <property type="entry name" value="Aminopeptidase_N-like_N_sf"/>
</dbReference>
<dbReference type="Pfam" id="PF25577">
    <property type="entry name" value="TPR_TAF2_C"/>
    <property type="match status" value="1"/>
</dbReference>
<dbReference type="InterPro" id="IPR057345">
    <property type="entry name" value="Ig-like_TAF2"/>
</dbReference>
<evidence type="ECO:0000259" key="11">
    <source>
        <dbReference type="Pfam" id="PF25577"/>
    </source>
</evidence>
<dbReference type="RefSeq" id="XP_029319185.1">
    <property type="nucleotide sequence ID" value="XM_029463325.1"/>
</dbReference>
<evidence type="ECO:0000256" key="3">
    <source>
        <dbReference type="ARBA" id="ARBA00017363"/>
    </source>
</evidence>
<name>A0A2U9QXK9_PICKU</name>
<feature type="region of interest" description="Disordered" evidence="9">
    <location>
        <begin position="1"/>
        <end position="27"/>
    </location>
</feature>
<dbReference type="Gene3D" id="1.10.390.10">
    <property type="entry name" value="Neutral Protease Domain 2"/>
    <property type="match status" value="1"/>
</dbReference>
<feature type="compositionally biased region" description="Basic and acidic residues" evidence="9">
    <location>
        <begin position="1526"/>
        <end position="1539"/>
    </location>
</feature>
<dbReference type="InterPro" id="IPR027268">
    <property type="entry name" value="Peptidase_M4/M1_CTD_sf"/>
</dbReference>
<feature type="compositionally biased region" description="Basic residues" evidence="9">
    <location>
        <begin position="1615"/>
        <end position="1628"/>
    </location>
</feature>
<dbReference type="GO" id="GO:0016251">
    <property type="term" value="F:RNA polymerase II general transcription initiation factor activity"/>
    <property type="evidence" value="ECO:0007669"/>
    <property type="project" value="TreeGrafter"/>
</dbReference>
<comment type="subcellular location">
    <subcellularLocation>
        <location evidence="1">Nucleus</location>
    </subcellularLocation>
</comment>
<dbReference type="PANTHER" id="PTHR15137">
    <property type="entry name" value="TRANSCRIPTION INITIATION FACTOR TFIID"/>
    <property type="match status" value="1"/>
</dbReference>
<feature type="domain" description="Transcription initiation factor TFIID subunit 2 TPR repeats" evidence="11">
    <location>
        <begin position="880"/>
        <end position="1189"/>
    </location>
</feature>
<feature type="region of interest" description="Disordered" evidence="9">
    <location>
        <begin position="1508"/>
        <end position="1539"/>
    </location>
</feature>
<dbReference type="PANTHER" id="PTHR15137:SF9">
    <property type="entry name" value="TRANSCRIPTION INITIATION FACTOR TFIID SUBUNIT 2"/>
    <property type="match status" value="1"/>
</dbReference>
<evidence type="ECO:0000313" key="13">
    <source>
        <dbReference type="Proteomes" id="UP000249293"/>
    </source>
</evidence>
<feature type="compositionally biased region" description="Low complexity" evidence="9">
    <location>
        <begin position="7"/>
        <end position="19"/>
    </location>
</feature>
<dbReference type="SUPFAM" id="SSF63737">
    <property type="entry name" value="Leukotriene A4 hydrolase N-terminal domain"/>
    <property type="match status" value="1"/>
</dbReference>